<organism evidence="2 3">
    <name type="scientific">Elysia crispata</name>
    <name type="common">lettuce slug</name>
    <dbReference type="NCBI Taxonomy" id="231223"/>
    <lineage>
        <taxon>Eukaryota</taxon>
        <taxon>Metazoa</taxon>
        <taxon>Spiralia</taxon>
        <taxon>Lophotrochozoa</taxon>
        <taxon>Mollusca</taxon>
        <taxon>Gastropoda</taxon>
        <taxon>Heterobranchia</taxon>
        <taxon>Euthyneura</taxon>
        <taxon>Panpulmonata</taxon>
        <taxon>Sacoglossa</taxon>
        <taxon>Placobranchoidea</taxon>
        <taxon>Plakobranchidae</taxon>
        <taxon>Elysia</taxon>
    </lineage>
</organism>
<proteinExistence type="predicted"/>
<sequence>MKGVRRYPTAGSNLRPDGGDTGSVYCAVEASTHSFSPLPNDVMFKLMKGAILPINPSSVGMVFKSF</sequence>
<dbReference type="AlphaFoldDB" id="A0AAE0YV59"/>
<comment type="caution">
    <text evidence="2">The sequence shown here is derived from an EMBL/GenBank/DDBJ whole genome shotgun (WGS) entry which is preliminary data.</text>
</comment>
<name>A0AAE0YV59_9GAST</name>
<keyword evidence="3" id="KW-1185">Reference proteome</keyword>
<reference evidence="2" key="1">
    <citation type="journal article" date="2023" name="G3 (Bethesda)">
        <title>A reference genome for the long-term kleptoplast-retaining sea slug Elysia crispata morphotype clarki.</title>
        <authorList>
            <person name="Eastman K.E."/>
            <person name="Pendleton A.L."/>
            <person name="Shaikh M.A."/>
            <person name="Suttiyut T."/>
            <person name="Ogas R."/>
            <person name="Tomko P."/>
            <person name="Gavelis G."/>
            <person name="Widhalm J.R."/>
            <person name="Wisecaver J.H."/>
        </authorList>
    </citation>
    <scope>NUCLEOTIDE SEQUENCE</scope>
    <source>
        <strain evidence="2">ECLA1</strain>
    </source>
</reference>
<evidence type="ECO:0000313" key="3">
    <source>
        <dbReference type="Proteomes" id="UP001283361"/>
    </source>
</evidence>
<evidence type="ECO:0000313" key="2">
    <source>
        <dbReference type="EMBL" id="KAK3757076.1"/>
    </source>
</evidence>
<gene>
    <name evidence="2" type="ORF">RRG08_021263</name>
</gene>
<dbReference type="Proteomes" id="UP001283361">
    <property type="component" value="Unassembled WGS sequence"/>
</dbReference>
<feature type="region of interest" description="Disordered" evidence="1">
    <location>
        <begin position="1"/>
        <end position="20"/>
    </location>
</feature>
<protein>
    <submittedName>
        <fullName evidence="2">Uncharacterized protein</fullName>
    </submittedName>
</protein>
<dbReference type="EMBL" id="JAWDGP010005413">
    <property type="protein sequence ID" value="KAK3757076.1"/>
    <property type="molecule type" value="Genomic_DNA"/>
</dbReference>
<accession>A0AAE0YV59</accession>
<evidence type="ECO:0000256" key="1">
    <source>
        <dbReference type="SAM" id="MobiDB-lite"/>
    </source>
</evidence>